<dbReference type="EMBL" id="BK014672">
    <property type="protein sequence ID" value="DAD67223.1"/>
    <property type="molecule type" value="Genomic_DNA"/>
</dbReference>
<proteinExistence type="predicted"/>
<reference evidence="1" key="1">
    <citation type="journal article" date="2021" name="Proc. Natl. Acad. Sci. U.S.A.">
        <title>A Catalog of Tens of Thousands of Viruses from Human Metagenomes Reveals Hidden Associations with Chronic Diseases.</title>
        <authorList>
            <person name="Tisza M.J."/>
            <person name="Buck C.B."/>
        </authorList>
    </citation>
    <scope>NUCLEOTIDE SEQUENCE</scope>
    <source>
        <strain evidence="1">CtXOZ1</strain>
    </source>
</reference>
<name>A0A8S5LBB7_9CAUD</name>
<protein>
    <submittedName>
        <fullName evidence="1">Uncharacterized protein</fullName>
    </submittedName>
</protein>
<sequence length="129" mass="14579">MSEETSFRKGTLVLHTKKSYIGIVRFNLKARADLLTPRGVVARVKTKNLIPLQEAAEDLNHRGAYLAALDKLPEGSCLIDRVGDAWYKTCSAWRCLASAFAEFEEWACSDRVRVSFPVFDTKQIDKKEV</sequence>
<organism evidence="1">
    <name type="scientific">Siphoviridae sp. ctXOZ1</name>
    <dbReference type="NCBI Taxonomy" id="2823585"/>
    <lineage>
        <taxon>Viruses</taxon>
        <taxon>Duplodnaviria</taxon>
        <taxon>Heunggongvirae</taxon>
        <taxon>Uroviricota</taxon>
        <taxon>Caudoviricetes</taxon>
    </lineage>
</organism>
<accession>A0A8S5LBB7</accession>
<evidence type="ECO:0000313" key="1">
    <source>
        <dbReference type="EMBL" id="DAD67223.1"/>
    </source>
</evidence>